<organism evidence="7 8">
    <name type="scientific">Ignelater luminosus</name>
    <name type="common">Cucubano</name>
    <name type="synonym">Pyrophorus luminosus</name>
    <dbReference type="NCBI Taxonomy" id="2038154"/>
    <lineage>
        <taxon>Eukaryota</taxon>
        <taxon>Metazoa</taxon>
        <taxon>Ecdysozoa</taxon>
        <taxon>Arthropoda</taxon>
        <taxon>Hexapoda</taxon>
        <taxon>Insecta</taxon>
        <taxon>Pterygota</taxon>
        <taxon>Neoptera</taxon>
        <taxon>Endopterygota</taxon>
        <taxon>Coleoptera</taxon>
        <taxon>Polyphaga</taxon>
        <taxon>Elateriformia</taxon>
        <taxon>Elateroidea</taxon>
        <taxon>Elateridae</taxon>
        <taxon>Agrypninae</taxon>
        <taxon>Pyrophorini</taxon>
        <taxon>Ignelater</taxon>
    </lineage>
</organism>
<dbReference type="InterPro" id="IPR007021">
    <property type="entry name" value="DUF659"/>
</dbReference>
<dbReference type="Proteomes" id="UP000801492">
    <property type="component" value="Unassembled WGS sequence"/>
</dbReference>
<evidence type="ECO:0000256" key="3">
    <source>
        <dbReference type="ARBA" id="ARBA00022771"/>
    </source>
</evidence>
<reference evidence="7" key="1">
    <citation type="submission" date="2019-08" db="EMBL/GenBank/DDBJ databases">
        <title>The genome of the North American firefly Photinus pyralis.</title>
        <authorList>
            <consortium name="Photinus pyralis genome working group"/>
            <person name="Fallon T.R."/>
            <person name="Sander Lower S.E."/>
            <person name="Weng J.-K."/>
        </authorList>
    </citation>
    <scope>NUCLEOTIDE SEQUENCE</scope>
    <source>
        <strain evidence="7">TRF0915ILg1</strain>
        <tissue evidence="7">Whole body</tissue>
    </source>
</reference>
<dbReference type="InterPro" id="IPR052035">
    <property type="entry name" value="ZnF_BED_domain_contain"/>
</dbReference>
<evidence type="ECO:0000256" key="2">
    <source>
        <dbReference type="ARBA" id="ARBA00022723"/>
    </source>
</evidence>
<feature type="domain" description="DUF659" evidence="6">
    <location>
        <begin position="90"/>
        <end position="202"/>
    </location>
</feature>
<feature type="non-terminal residue" evidence="7">
    <location>
        <position position="407"/>
    </location>
</feature>
<dbReference type="AlphaFoldDB" id="A0A8K0DEH4"/>
<evidence type="ECO:0000313" key="8">
    <source>
        <dbReference type="Proteomes" id="UP000801492"/>
    </source>
</evidence>
<keyword evidence="2" id="KW-0479">Metal-binding</keyword>
<dbReference type="OrthoDB" id="6778913at2759"/>
<evidence type="ECO:0000256" key="5">
    <source>
        <dbReference type="ARBA" id="ARBA00023242"/>
    </source>
</evidence>
<keyword evidence="8" id="KW-1185">Reference proteome</keyword>
<evidence type="ECO:0000259" key="6">
    <source>
        <dbReference type="Pfam" id="PF04937"/>
    </source>
</evidence>
<comment type="caution">
    <text evidence="7">The sequence shown here is derived from an EMBL/GenBank/DDBJ whole genome shotgun (WGS) entry which is preliminary data.</text>
</comment>
<dbReference type="InterPro" id="IPR012337">
    <property type="entry name" value="RNaseH-like_sf"/>
</dbReference>
<dbReference type="GO" id="GO:0005634">
    <property type="term" value="C:nucleus"/>
    <property type="evidence" value="ECO:0007669"/>
    <property type="project" value="UniProtKB-SubCell"/>
</dbReference>
<evidence type="ECO:0000313" key="7">
    <source>
        <dbReference type="EMBL" id="KAF2902719.1"/>
    </source>
</evidence>
<evidence type="ECO:0000256" key="4">
    <source>
        <dbReference type="ARBA" id="ARBA00022833"/>
    </source>
</evidence>
<accession>A0A8K0DEH4</accession>
<dbReference type="GO" id="GO:0008270">
    <property type="term" value="F:zinc ion binding"/>
    <property type="evidence" value="ECO:0007669"/>
    <property type="project" value="UniProtKB-KW"/>
</dbReference>
<dbReference type="SUPFAM" id="SSF53098">
    <property type="entry name" value="Ribonuclease H-like"/>
    <property type="match status" value="1"/>
</dbReference>
<dbReference type="PANTHER" id="PTHR46481:SF10">
    <property type="entry name" value="ZINC FINGER BED DOMAIN-CONTAINING PROTEIN 39"/>
    <property type="match status" value="1"/>
</dbReference>
<dbReference type="PANTHER" id="PTHR46481">
    <property type="entry name" value="ZINC FINGER BED DOMAIN-CONTAINING PROTEIN 4"/>
    <property type="match status" value="1"/>
</dbReference>
<keyword evidence="3" id="KW-0863">Zinc-finger</keyword>
<dbReference type="EMBL" id="VTPC01001206">
    <property type="protein sequence ID" value="KAF2902719.1"/>
    <property type="molecule type" value="Genomic_DNA"/>
</dbReference>
<protein>
    <recommendedName>
        <fullName evidence="6">DUF659 domain-containing protein</fullName>
    </recommendedName>
</protein>
<comment type="subcellular location">
    <subcellularLocation>
        <location evidence="1">Nucleus</location>
    </subcellularLocation>
</comment>
<proteinExistence type="predicted"/>
<keyword evidence="5" id="KW-0539">Nucleus</keyword>
<evidence type="ECO:0000256" key="1">
    <source>
        <dbReference type="ARBA" id="ARBA00004123"/>
    </source>
</evidence>
<sequence length="407" mass="46759">MRPKSEYWHVRCGNVAGCKMDAAMKKNIQSDAERMRTWKKIYARKKCSISLWLKAVFVSGSPLSMVEHPLWNEFFKKLRPYKLPSRFRIVMTYLDVQYTEMREKINKALQGTKNLHLQCDGWSNIRNESIINFVISKPEPFFVHFKMTKSERHNADYPAKLIESVIENYGPDKFLVVIADNAANMKAALTLSLQSNKVVLQTLAVSEKAELEPSMKRRLLDDGVFCVRIEKMIHLLEPIVDLINAIGSNEPQIHRIVRKLDGLEKIMAQNLMLSPLQKAEEKKITTKFKERKDFGIGPIHLAAFLLDPKMQGSLLDSAQLLDAMCFICKCTQNMAFDVMKVRESLADYRNKQGLFSRKFIWEGVGEKGKIIRSLLWWRGLRGTCDLADVAIRILRAPVTSAATERTF</sequence>
<name>A0A8K0DEH4_IGNLU</name>
<dbReference type="Pfam" id="PF04937">
    <property type="entry name" value="DUF659"/>
    <property type="match status" value="1"/>
</dbReference>
<gene>
    <name evidence="7" type="ORF">ILUMI_03471</name>
</gene>
<keyword evidence="4" id="KW-0862">Zinc</keyword>